<keyword evidence="2" id="KW-0812">Transmembrane</keyword>
<accession>A0ABS1DGD8</accession>
<comment type="caution">
    <text evidence="4">The sequence shown here is derived from an EMBL/GenBank/DDBJ whole genome shotgun (WGS) entry which is preliminary data.</text>
</comment>
<evidence type="ECO:0000313" key="4">
    <source>
        <dbReference type="EMBL" id="MBK1669299.1"/>
    </source>
</evidence>
<dbReference type="Gene3D" id="3.30.450.40">
    <property type="match status" value="1"/>
</dbReference>
<dbReference type="SUPFAM" id="SSF55781">
    <property type="entry name" value="GAF domain-like"/>
    <property type="match status" value="1"/>
</dbReference>
<dbReference type="Pfam" id="PF13492">
    <property type="entry name" value="GAF_3"/>
    <property type="match status" value="1"/>
</dbReference>
<reference evidence="4 5" key="1">
    <citation type="journal article" date="2020" name="Microorganisms">
        <title>Osmotic Adaptation and Compatible Solute Biosynthesis of Phototrophic Bacteria as Revealed from Genome Analyses.</title>
        <authorList>
            <person name="Imhoff J.F."/>
            <person name="Rahn T."/>
            <person name="Kunzel S."/>
            <person name="Keller A."/>
            <person name="Neulinger S.C."/>
        </authorList>
    </citation>
    <scope>NUCLEOTIDE SEQUENCE [LARGE SCALE GENOMIC DNA]</scope>
    <source>
        <strain evidence="4 5">DSM 9895</strain>
    </source>
</reference>
<sequence length="463" mass="51287">MAQETSTTEHTEQRWFLAPSALVEIAVFMLVLVVVDEWMLAGDRFWEISPHPIWLIVIVTAVQYGTNAALLAAVAGSAVLMSGDLPNQAFDQNEFEYLFMLAKLPTLWLMIAVLAGELAMRHRREKADAQERADNEKRRADELSEAYATARGAVDRLEEHIASEANSTTAVLSLSADIDDRAPGLVLQGGLDTLRRLLRPDKASIAFLHDGELQVAVQEGWDPVERYPHRIGPDSRLFQAVVGEQRRVVLNDPGDEQILDGQGVLAIPMRDARTERVIGMLKVEEIEFTDLSFAAIELAVALTDWIAATWSQAQLHARNRRHAMLADTLPLYSRSFLNKQRAVLTAIAKRRGFPVAELRIRRRGNPHDLSDASLAEAVAEAAARILRETDLAFAEADRNNSFVILLPLAGAADAATVRDRLIQEIKPGLARGDPTKDVVFEVFDLVPAPASAQRQEARDKRHA</sequence>
<feature type="transmembrane region" description="Helical" evidence="2">
    <location>
        <begin position="20"/>
        <end position="41"/>
    </location>
</feature>
<keyword evidence="2" id="KW-0472">Membrane</keyword>
<feature type="transmembrane region" description="Helical" evidence="2">
    <location>
        <begin position="97"/>
        <end position="116"/>
    </location>
</feature>
<evidence type="ECO:0000313" key="5">
    <source>
        <dbReference type="Proteomes" id="UP001296873"/>
    </source>
</evidence>
<keyword evidence="2" id="KW-1133">Transmembrane helix</keyword>
<evidence type="ECO:0000259" key="3">
    <source>
        <dbReference type="Pfam" id="PF13492"/>
    </source>
</evidence>
<feature type="transmembrane region" description="Helical" evidence="2">
    <location>
        <begin position="53"/>
        <end position="77"/>
    </location>
</feature>
<keyword evidence="5" id="KW-1185">Reference proteome</keyword>
<name>A0ABS1DGD8_9PROT</name>
<dbReference type="Proteomes" id="UP001296873">
    <property type="component" value="Unassembled WGS sequence"/>
</dbReference>
<feature type="domain" description="GAF" evidence="3">
    <location>
        <begin position="184"/>
        <end position="307"/>
    </location>
</feature>
<protein>
    <recommendedName>
        <fullName evidence="3">GAF domain-containing protein</fullName>
    </recommendedName>
</protein>
<dbReference type="RefSeq" id="WP_200341630.1">
    <property type="nucleotide sequence ID" value="NZ_NRRL01000044.1"/>
</dbReference>
<feature type="coiled-coil region" evidence="1">
    <location>
        <begin position="119"/>
        <end position="160"/>
    </location>
</feature>
<evidence type="ECO:0000256" key="1">
    <source>
        <dbReference type="SAM" id="Coils"/>
    </source>
</evidence>
<evidence type="ECO:0000256" key="2">
    <source>
        <dbReference type="SAM" id="Phobius"/>
    </source>
</evidence>
<keyword evidence="1" id="KW-0175">Coiled coil</keyword>
<dbReference type="InterPro" id="IPR029016">
    <property type="entry name" value="GAF-like_dom_sf"/>
</dbReference>
<dbReference type="EMBL" id="NRRL01000044">
    <property type="protein sequence ID" value="MBK1669299.1"/>
    <property type="molecule type" value="Genomic_DNA"/>
</dbReference>
<organism evidence="4 5">
    <name type="scientific">Rhodovibrio sodomensis</name>
    <dbReference type="NCBI Taxonomy" id="1088"/>
    <lineage>
        <taxon>Bacteria</taxon>
        <taxon>Pseudomonadati</taxon>
        <taxon>Pseudomonadota</taxon>
        <taxon>Alphaproteobacteria</taxon>
        <taxon>Rhodospirillales</taxon>
        <taxon>Rhodovibrionaceae</taxon>
        <taxon>Rhodovibrio</taxon>
    </lineage>
</organism>
<proteinExistence type="predicted"/>
<gene>
    <name evidence="4" type="ORF">CKO28_14775</name>
</gene>
<dbReference type="InterPro" id="IPR003018">
    <property type="entry name" value="GAF"/>
</dbReference>